<dbReference type="Pfam" id="PF00291">
    <property type="entry name" value="PALP"/>
    <property type="match status" value="1"/>
</dbReference>
<dbReference type="SUPFAM" id="SSF53686">
    <property type="entry name" value="Tryptophan synthase beta subunit-like PLP-dependent enzymes"/>
    <property type="match status" value="1"/>
</dbReference>
<dbReference type="GO" id="GO:0019343">
    <property type="term" value="P:cysteine biosynthetic process via cystathionine"/>
    <property type="evidence" value="ECO:0007669"/>
    <property type="project" value="InterPro"/>
</dbReference>
<dbReference type="SUPFAM" id="SSF54631">
    <property type="entry name" value="CBS-domain pair"/>
    <property type="match status" value="1"/>
</dbReference>
<evidence type="ECO:0000256" key="8">
    <source>
        <dbReference type="ARBA" id="ARBA00026192"/>
    </source>
</evidence>
<keyword evidence="7 13" id="KW-0456">Lyase</keyword>
<dbReference type="Gene3D" id="3.10.580.10">
    <property type="entry name" value="CBS-domain"/>
    <property type="match status" value="1"/>
</dbReference>
<dbReference type="InterPro" id="IPR036052">
    <property type="entry name" value="TrpB-like_PALP_sf"/>
</dbReference>
<dbReference type="OrthoDB" id="9808024at2"/>
<keyword evidence="5" id="KW-0663">Pyridoxal phosphate</keyword>
<dbReference type="InterPro" id="IPR001216">
    <property type="entry name" value="P-phosphate_BS"/>
</dbReference>
<dbReference type="RefSeq" id="WP_157539653.1">
    <property type="nucleotide sequence ID" value="NZ_WQLA01000001.1"/>
</dbReference>
<dbReference type="InterPro" id="IPR046342">
    <property type="entry name" value="CBS_dom_sf"/>
</dbReference>
<feature type="domain" description="CBS" evidence="12">
    <location>
        <begin position="339"/>
        <end position="396"/>
    </location>
</feature>
<evidence type="ECO:0000256" key="4">
    <source>
        <dbReference type="ARBA" id="ARBA00012041"/>
    </source>
</evidence>
<keyword evidence="14" id="KW-1185">Reference proteome</keyword>
<dbReference type="FunFam" id="3.40.50.1100:FF:000118">
    <property type="entry name" value="Related to CYS4-cystathionine beta-synthase"/>
    <property type="match status" value="1"/>
</dbReference>
<dbReference type="CDD" id="cd01561">
    <property type="entry name" value="CBS_like"/>
    <property type="match status" value="1"/>
</dbReference>
<keyword evidence="6 11" id="KW-0129">CBS domain</keyword>
<accession>A0A6I4IPE7</accession>
<dbReference type="NCBIfam" id="TIGR01137">
    <property type="entry name" value="cysta_beta"/>
    <property type="match status" value="1"/>
</dbReference>
<evidence type="ECO:0000313" key="13">
    <source>
        <dbReference type="EMBL" id="MVN89863.1"/>
    </source>
</evidence>
<dbReference type="PANTHER" id="PTHR10314">
    <property type="entry name" value="CYSTATHIONINE BETA-SYNTHASE"/>
    <property type="match status" value="1"/>
</dbReference>
<sequence>MWSNNILETIGNTPMVKLNKITKDIKATVLAKIETTNPGNSIKDRMALKMIEDAERDGRLKPGGTIIEGTSGNTGMGLAIAAVIKGYKCIFTSTDKQSKEKFDALRAFGAEVIVCPTNVDPEDPRSYYSVSSRLEREVPNSWKPNQYDNLSNSQAHYEQTGPEIWEQTEGKITHLVVGVGTGGTISGTARFLKEKNPNIQVLGIDTYGSVFKKYKETGEFDKNEIYPYITEGIGEDFLPQNVDFSLIDHFEKVTDKDAALMTRQIAMQEGIFAGNSTGSAVAGTLQMKDRFKEGDVVVIIFPDHGTRYLGKMYNEDWLRERGFLKDDKLTARDIIRKKDNPEIVTIDSEKTVLEAINVIKSLNISQIPVTQKGMVIGKVTESDILDALLENPSLKSQPVQTITTTPFPFVDLNTSIDKISTLINKENIAVLVEDERGRIEIITQFDIINAISL</sequence>
<evidence type="ECO:0000256" key="7">
    <source>
        <dbReference type="ARBA" id="ARBA00023239"/>
    </source>
</evidence>
<dbReference type="InterPro" id="IPR000644">
    <property type="entry name" value="CBS_dom"/>
</dbReference>
<dbReference type="AlphaFoldDB" id="A0A6I4IPE7"/>
<evidence type="ECO:0000256" key="9">
    <source>
        <dbReference type="ARBA" id="ARBA00047490"/>
    </source>
</evidence>
<dbReference type="Gene3D" id="3.40.50.1100">
    <property type="match status" value="2"/>
</dbReference>
<gene>
    <name evidence="13" type="ORF">GO816_01860</name>
</gene>
<dbReference type="GO" id="GO:0005737">
    <property type="term" value="C:cytoplasm"/>
    <property type="evidence" value="ECO:0007669"/>
    <property type="project" value="InterPro"/>
</dbReference>
<dbReference type="InterPro" id="IPR001926">
    <property type="entry name" value="TrpB-like_PALP"/>
</dbReference>
<dbReference type="Proteomes" id="UP000434850">
    <property type="component" value="Unassembled WGS sequence"/>
</dbReference>
<name>A0A6I4IPE7_9SPHI</name>
<evidence type="ECO:0000256" key="5">
    <source>
        <dbReference type="ARBA" id="ARBA00022898"/>
    </source>
</evidence>
<comment type="similarity">
    <text evidence="3">Belongs to the cysteine synthase/cystathionine beta-synthase family.</text>
</comment>
<comment type="caution">
    <text evidence="13">The sequence shown here is derived from an EMBL/GenBank/DDBJ whole genome shotgun (WGS) entry which is preliminary data.</text>
</comment>
<dbReference type="PROSITE" id="PS00901">
    <property type="entry name" value="CYS_SYNTHASE"/>
    <property type="match status" value="1"/>
</dbReference>
<evidence type="ECO:0000256" key="11">
    <source>
        <dbReference type="PROSITE-ProRule" id="PRU00703"/>
    </source>
</evidence>
<dbReference type="Pfam" id="PF00571">
    <property type="entry name" value="CBS"/>
    <property type="match status" value="2"/>
</dbReference>
<dbReference type="InterPro" id="IPR005857">
    <property type="entry name" value="Cysta_beta_synth"/>
</dbReference>
<dbReference type="EMBL" id="WQLA01000001">
    <property type="protein sequence ID" value="MVN89863.1"/>
    <property type="molecule type" value="Genomic_DNA"/>
</dbReference>
<organism evidence="13 14">
    <name type="scientific">Mucilaginibacter aquatilis</name>
    <dbReference type="NCBI Taxonomy" id="1517760"/>
    <lineage>
        <taxon>Bacteria</taxon>
        <taxon>Pseudomonadati</taxon>
        <taxon>Bacteroidota</taxon>
        <taxon>Sphingobacteriia</taxon>
        <taxon>Sphingobacteriales</taxon>
        <taxon>Sphingobacteriaceae</taxon>
        <taxon>Mucilaginibacter</taxon>
    </lineage>
</organism>
<comment type="catalytic activity">
    <reaction evidence="9">
        <text>L-homocysteine + L-serine = L,L-cystathionine + H2O</text>
        <dbReference type="Rhea" id="RHEA:10112"/>
        <dbReference type="ChEBI" id="CHEBI:15377"/>
        <dbReference type="ChEBI" id="CHEBI:33384"/>
        <dbReference type="ChEBI" id="CHEBI:58161"/>
        <dbReference type="ChEBI" id="CHEBI:58199"/>
        <dbReference type="EC" id="4.2.1.22"/>
    </reaction>
</comment>
<dbReference type="FunFam" id="3.40.50.1100:FF:000003">
    <property type="entry name" value="Cystathionine beta-synthase"/>
    <property type="match status" value="1"/>
</dbReference>
<reference evidence="13 14" key="1">
    <citation type="submission" date="2019-12" db="EMBL/GenBank/DDBJ databases">
        <title>Mucilaginibacter sp. HME9299 genome sequencing and assembly.</title>
        <authorList>
            <person name="Kang H."/>
            <person name="Kim H."/>
            <person name="Joh K."/>
        </authorList>
    </citation>
    <scope>NUCLEOTIDE SEQUENCE [LARGE SCALE GENOMIC DNA]</scope>
    <source>
        <strain evidence="13 14">HME9299</strain>
    </source>
</reference>
<dbReference type="GO" id="GO:0006535">
    <property type="term" value="P:cysteine biosynthetic process from serine"/>
    <property type="evidence" value="ECO:0007669"/>
    <property type="project" value="InterPro"/>
</dbReference>
<evidence type="ECO:0000256" key="2">
    <source>
        <dbReference type="ARBA" id="ARBA00005003"/>
    </source>
</evidence>
<dbReference type="EC" id="4.2.1.22" evidence="4 10"/>
<comment type="pathway">
    <text evidence="2">Amino-acid biosynthesis; L-cysteine biosynthesis; L-cysteine from L-homocysteine and L-serine: step 1/2.</text>
</comment>
<dbReference type="SMART" id="SM00116">
    <property type="entry name" value="CBS"/>
    <property type="match status" value="2"/>
</dbReference>
<evidence type="ECO:0000259" key="12">
    <source>
        <dbReference type="PROSITE" id="PS51371"/>
    </source>
</evidence>
<dbReference type="GO" id="GO:0004122">
    <property type="term" value="F:cystathionine beta-synthase activity"/>
    <property type="evidence" value="ECO:0007669"/>
    <property type="project" value="UniProtKB-UniRule"/>
</dbReference>
<protein>
    <recommendedName>
        <fullName evidence="8 10">Cystathionine beta-synthase</fullName>
        <ecNumber evidence="4 10">4.2.1.22</ecNumber>
    </recommendedName>
</protein>
<evidence type="ECO:0000256" key="6">
    <source>
        <dbReference type="ARBA" id="ARBA00023122"/>
    </source>
</evidence>
<evidence type="ECO:0000256" key="10">
    <source>
        <dbReference type="NCBIfam" id="TIGR01137"/>
    </source>
</evidence>
<dbReference type="GO" id="GO:0016765">
    <property type="term" value="F:transferase activity, transferring alkyl or aryl (other than methyl) groups"/>
    <property type="evidence" value="ECO:0007669"/>
    <property type="project" value="UniProtKB-ARBA"/>
</dbReference>
<evidence type="ECO:0000256" key="1">
    <source>
        <dbReference type="ARBA" id="ARBA00001933"/>
    </source>
</evidence>
<dbReference type="UniPathway" id="UPA00136">
    <property type="reaction ID" value="UER00201"/>
</dbReference>
<dbReference type="PROSITE" id="PS51371">
    <property type="entry name" value="CBS"/>
    <property type="match status" value="1"/>
</dbReference>
<proteinExistence type="inferred from homology"/>
<evidence type="ECO:0000256" key="3">
    <source>
        <dbReference type="ARBA" id="ARBA00007103"/>
    </source>
</evidence>
<comment type="cofactor">
    <cofactor evidence="1">
        <name>pyridoxal 5'-phosphate</name>
        <dbReference type="ChEBI" id="CHEBI:597326"/>
    </cofactor>
</comment>
<evidence type="ECO:0000313" key="14">
    <source>
        <dbReference type="Proteomes" id="UP000434850"/>
    </source>
</evidence>
<dbReference type="InterPro" id="IPR050214">
    <property type="entry name" value="Cys_Synth/Cystath_Beta-Synth"/>
</dbReference>